<dbReference type="GO" id="GO:0004931">
    <property type="term" value="F:extracellularly ATP-gated monoatomic cation channel activity"/>
    <property type="evidence" value="ECO:0007669"/>
    <property type="project" value="UniProtKB-UniRule"/>
</dbReference>
<keyword evidence="15" id="KW-0675">Receptor</keyword>
<dbReference type="InterPro" id="IPR003045">
    <property type="entry name" value="P2X2_purnocptor"/>
</dbReference>
<evidence type="ECO:0000256" key="1">
    <source>
        <dbReference type="ARBA" id="ARBA00004651"/>
    </source>
</evidence>
<comment type="similarity">
    <text evidence="2 14 15">Belongs to the P2X receptor family.</text>
</comment>
<keyword evidence="3 14" id="KW-0813">Transport</keyword>
<comment type="catalytic activity">
    <reaction evidence="13">
        <text>Ca(2+)(in) = Ca(2+)(out)</text>
        <dbReference type="Rhea" id="RHEA:29671"/>
        <dbReference type="ChEBI" id="CHEBI:29108"/>
    </reaction>
</comment>
<keyword evidence="10" id="KW-0325">Glycoprotein</keyword>
<comment type="subunit">
    <text evidence="14">Homotrimer and heterotrimer; functional P2XRs are organized as homomeric and heteromeric trimers. Homotrimer. Forms heterotrimer with P2RX1. Forms heterotrimer with P2RX6. Forms heterotrimer with P2RX3.</text>
</comment>
<gene>
    <name evidence="16" type="ORF">GSTENG00021589001</name>
</gene>
<evidence type="ECO:0000256" key="2">
    <source>
        <dbReference type="ARBA" id="ARBA00009848"/>
    </source>
</evidence>
<dbReference type="GO" id="GO:0070588">
    <property type="term" value="P:calcium ion transmembrane transport"/>
    <property type="evidence" value="ECO:0007669"/>
    <property type="project" value="TreeGrafter"/>
</dbReference>
<evidence type="ECO:0000256" key="15">
    <source>
        <dbReference type="RuleBase" id="RU000681"/>
    </source>
</evidence>
<feature type="transmembrane region" description="Helical" evidence="15">
    <location>
        <begin position="34"/>
        <end position="53"/>
    </location>
</feature>
<evidence type="ECO:0000313" key="16">
    <source>
        <dbReference type="EMBL" id="CAG02465.1"/>
    </source>
</evidence>
<evidence type="ECO:0000256" key="8">
    <source>
        <dbReference type="ARBA" id="ARBA00023136"/>
    </source>
</evidence>
<comment type="function">
    <text evidence="15">Receptor for ATP that acts as a ligand-gated ion channel.</text>
</comment>
<dbReference type="PIRSF" id="PIRSF005713">
    <property type="entry name" value="P2X_purinoceptor"/>
    <property type="match status" value="1"/>
</dbReference>
<dbReference type="PANTHER" id="PTHR10125:SF18">
    <property type="entry name" value="P2X PURINOCEPTOR 4"/>
    <property type="match status" value="1"/>
</dbReference>
<dbReference type="Gene3D" id="2.60.490.10">
    <property type="entry name" value="atp-gated p2x4 ion channel domain"/>
    <property type="match status" value="2"/>
</dbReference>
<sequence>MGKAADLCQNCLHAVFDYETSRTLVIPNLRVGCVFRFIQVLILLYVVGYICVVRKSYQESDSLISTVTTKVKGFAFTNTSEARLWDVADYVIPPQGADSFFVLTNMIITANQSQSRRPAVLILLYVVGYICVVRKSYQESDSLISTVTTKVKGFAFTNTSEARLWDVADYVIPPQGADSFFVLTNMIITANQSQSRCPALPSPATRCAENSDCAKGRSDPRGDGILTGRCVKHSAKVKTCEVFSWCPLEISSRLPESALLAAAENFTVLIKNSITYPKFNFHSPLCSCPQRNILPHVESSYLRSCEYNTETDPECPIFQLKYMVSEAGEDFQDMAVKGGVLGIFIDWSCNLDGSGGDRCKPRYSFRRLDNKNPLNDVATGLNFRFAKYYQSPDGKERRTLVKAYGIRFDVIVFGTVPPVTDWVMLTCMRKRDLYKRHKVSVLMEDADAESVND</sequence>
<dbReference type="GO" id="GO:0001614">
    <property type="term" value="F:purinergic nucleotide receptor activity"/>
    <property type="evidence" value="ECO:0007669"/>
    <property type="project" value="UniProtKB-UniRule"/>
</dbReference>
<name>Q4SA67_TETNG</name>
<dbReference type="GO" id="GO:0033198">
    <property type="term" value="P:response to ATP"/>
    <property type="evidence" value="ECO:0007669"/>
    <property type="project" value="InterPro"/>
</dbReference>
<evidence type="ECO:0000256" key="11">
    <source>
        <dbReference type="ARBA" id="ARBA00023286"/>
    </source>
</evidence>
<dbReference type="InterPro" id="IPR027309">
    <property type="entry name" value="P2X_extracellular_dom_sf"/>
</dbReference>
<reference evidence="16" key="1">
    <citation type="journal article" date="2004" name="Nature">
        <title>Genome duplication in the teleost fish Tetraodon nigroviridis reveals the early vertebrate proto-karyotype.</title>
        <authorList>
            <person name="Jaillon O."/>
            <person name="Aury J.-M."/>
            <person name="Brunet F."/>
            <person name="Petit J.-L."/>
            <person name="Stange-Thomann N."/>
            <person name="Mauceli E."/>
            <person name="Bouneau L."/>
            <person name="Fischer C."/>
            <person name="Ozouf-Costaz C."/>
            <person name="Bernot A."/>
            <person name="Nicaud S."/>
            <person name="Jaffe D."/>
            <person name="Fisher S."/>
            <person name="Lutfalla G."/>
            <person name="Dossat C."/>
            <person name="Segurens B."/>
            <person name="Dasilva C."/>
            <person name="Salanoubat M."/>
            <person name="Levy M."/>
            <person name="Boudet N."/>
            <person name="Castellano S."/>
            <person name="Anthouard V."/>
            <person name="Jubin C."/>
            <person name="Castelli V."/>
            <person name="Katinka M."/>
            <person name="Vacherie B."/>
            <person name="Biemont C."/>
            <person name="Skalli Z."/>
            <person name="Cattolico L."/>
            <person name="Poulain J."/>
            <person name="De Berardinis V."/>
            <person name="Cruaud C."/>
            <person name="Duprat S."/>
            <person name="Brottier P."/>
            <person name="Coutanceau J.-P."/>
            <person name="Gouzy J."/>
            <person name="Parra G."/>
            <person name="Lardier G."/>
            <person name="Chapple C."/>
            <person name="McKernan K.J."/>
            <person name="McEwan P."/>
            <person name="Bosak S."/>
            <person name="Kellis M."/>
            <person name="Volff J.-N."/>
            <person name="Guigo R."/>
            <person name="Zody M.C."/>
            <person name="Mesirov J."/>
            <person name="Lindblad-Toh K."/>
            <person name="Birren B."/>
            <person name="Nusbaum C."/>
            <person name="Kahn D."/>
            <person name="Robinson-Rechavi M."/>
            <person name="Laudet V."/>
            <person name="Schachter V."/>
            <person name="Quetier F."/>
            <person name="Saurin W."/>
            <person name="Scarpelli C."/>
            <person name="Wincker P."/>
            <person name="Lander E.S."/>
            <person name="Weissenbach J."/>
            <person name="Roest Crollius H."/>
        </authorList>
    </citation>
    <scope>NUCLEOTIDE SEQUENCE [LARGE SCALE GENOMIC DNA]</scope>
</reference>
<dbReference type="FunFam" id="2.60.490.10:FF:000001">
    <property type="entry name" value="P2X purinoceptor"/>
    <property type="match status" value="1"/>
</dbReference>
<reference evidence="16" key="2">
    <citation type="submission" date="2004-02" db="EMBL/GenBank/DDBJ databases">
        <authorList>
            <consortium name="Genoscope"/>
            <consortium name="Whitehead Institute Centre for Genome Research"/>
        </authorList>
    </citation>
    <scope>NUCLEOTIDE SEQUENCE</scope>
</reference>
<evidence type="ECO:0000256" key="14">
    <source>
        <dbReference type="PIRNR" id="PIRNR005713"/>
    </source>
</evidence>
<keyword evidence="5 15" id="KW-0812">Transmembrane</keyword>
<comment type="subcellular location">
    <subcellularLocation>
        <location evidence="1">Cell membrane</location>
        <topology evidence="1">Multi-pass membrane protein</topology>
    </subcellularLocation>
    <subcellularLocation>
        <location evidence="15">Membrane</location>
        <topology evidence="15">Multi-pass membrane protein</topology>
    </subcellularLocation>
</comment>
<dbReference type="KEGG" id="tng:GSTEN00021589G001"/>
<keyword evidence="7 14" id="KW-0406">Ion transport</keyword>
<dbReference type="OrthoDB" id="494673at2759"/>
<dbReference type="PRINTS" id="PR01307">
    <property type="entry name" value="P2XRECEPTOR"/>
</dbReference>
<keyword evidence="4" id="KW-1003">Cell membrane</keyword>
<keyword evidence="6 15" id="KW-1133">Transmembrane helix</keyword>
<dbReference type="Gene3D" id="1.10.287.940">
    <property type="entry name" value="atp-gated p2x4 ion channel"/>
    <property type="match status" value="1"/>
</dbReference>
<dbReference type="NCBIfam" id="TIGR00863">
    <property type="entry name" value="P2X"/>
    <property type="match status" value="1"/>
</dbReference>
<keyword evidence="8 14" id="KW-0472">Membrane</keyword>
<protein>
    <recommendedName>
        <fullName evidence="14 15">P2X purinoceptor</fullName>
    </recommendedName>
    <alternativeName>
        <fullName evidence="14">P2X purinoceptor 2</fullName>
    </alternativeName>
</protein>
<comment type="caution">
    <text evidence="15">Lacks conserved residue(s) required for the propagation of feature annotation.</text>
</comment>
<evidence type="ECO:0000256" key="5">
    <source>
        <dbReference type="ARBA" id="ARBA00022692"/>
    </source>
</evidence>
<dbReference type="PRINTS" id="PR01309">
    <property type="entry name" value="P2X2RECEPTOR"/>
</dbReference>
<accession>Q4SA67</accession>
<organism evidence="16">
    <name type="scientific">Tetraodon nigroviridis</name>
    <name type="common">Spotted green pufferfish</name>
    <name type="synonym">Chelonodon nigroviridis</name>
    <dbReference type="NCBI Taxonomy" id="99883"/>
    <lineage>
        <taxon>Eukaryota</taxon>
        <taxon>Metazoa</taxon>
        <taxon>Chordata</taxon>
        <taxon>Craniata</taxon>
        <taxon>Vertebrata</taxon>
        <taxon>Euteleostomi</taxon>
        <taxon>Actinopterygii</taxon>
        <taxon>Neopterygii</taxon>
        <taxon>Teleostei</taxon>
        <taxon>Neoteleostei</taxon>
        <taxon>Acanthomorphata</taxon>
        <taxon>Eupercaria</taxon>
        <taxon>Tetraodontiformes</taxon>
        <taxon>Tetradontoidea</taxon>
        <taxon>Tetraodontidae</taxon>
        <taxon>Tetraodon</taxon>
    </lineage>
</organism>
<evidence type="ECO:0000256" key="9">
    <source>
        <dbReference type="ARBA" id="ARBA00023157"/>
    </source>
</evidence>
<evidence type="ECO:0000256" key="6">
    <source>
        <dbReference type="ARBA" id="ARBA00022989"/>
    </source>
</evidence>
<keyword evidence="12 15" id="KW-0407">Ion channel</keyword>
<proteinExistence type="inferred from homology"/>
<dbReference type="GO" id="GO:0005524">
    <property type="term" value="F:ATP binding"/>
    <property type="evidence" value="ECO:0007669"/>
    <property type="project" value="UniProtKB-UniRule"/>
</dbReference>
<evidence type="ECO:0000256" key="12">
    <source>
        <dbReference type="ARBA" id="ARBA00023303"/>
    </source>
</evidence>
<evidence type="ECO:0000256" key="4">
    <source>
        <dbReference type="ARBA" id="ARBA00022475"/>
    </source>
</evidence>
<dbReference type="GO" id="GO:0098794">
    <property type="term" value="C:postsynapse"/>
    <property type="evidence" value="ECO:0007669"/>
    <property type="project" value="GOC"/>
</dbReference>
<comment type="function">
    <text evidence="14">ATP-gated nonselective transmembrane cation channel permeable to potassium, sodium and calcium. Activation by extracellular ATP induces a variety of cellular responses, such as excitatory postsynaptic responses in sensory neurons, neuromuscular junctions (NMJ) formation, hearing, perception of taste and peristalsis. In the inner ear, regulates sound transduction and auditory neurotransmission, outer hair cell electromotility, inner ear gap junctions, and K(+) recycling. Mediates synaptic transmission between neurons and from neurons to smooth muscle.</text>
</comment>
<dbReference type="PANTHER" id="PTHR10125">
    <property type="entry name" value="P2X PURINOCEPTOR"/>
    <property type="match status" value="1"/>
</dbReference>
<dbReference type="InterPro" id="IPR001429">
    <property type="entry name" value="P2X_purnocptor"/>
</dbReference>
<dbReference type="GO" id="GO:0005886">
    <property type="term" value="C:plasma membrane"/>
    <property type="evidence" value="ECO:0007669"/>
    <property type="project" value="UniProtKB-SubCell"/>
</dbReference>
<evidence type="ECO:0000256" key="13">
    <source>
        <dbReference type="ARBA" id="ARBA00036634"/>
    </source>
</evidence>
<dbReference type="AlphaFoldDB" id="Q4SA67"/>
<comment type="caution">
    <text evidence="16">The sequence shown here is derived from an EMBL/GenBank/DDBJ whole genome shotgun (WGS) entry which is preliminary data.</text>
</comment>
<dbReference type="InterPro" id="IPR059116">
    <property type="entry name" value="P2X_receptor"/>
</dbReference>
<dbReference type="Pfam" id="PF00864">
    <property type="entry name" value="P2X_receptor"/>
    <property type="match status" value="2"/>
</dbReference>
<keyword evidence="9" id="KW-1015">Disulfide bond</keyword>
<keyword evidence="11 14" id="KW-1071">Ligand-gated ion channel</keyword>
<evidence type="ECO:0000256" key="7">
    <source>
        <dbReference type="ARBA" id="ARBA00023065"/>
    </source>
</evidence>
<evidence type="ECO:0000256" key="10">
    <source>
        <dbReference type="ARBA" id="ARBA00023180"/>
    </source>
</evidence>
<evidence type="ECO:0000256" key="3">
    <source>
        <dbReference type="ARBA" id="ARBA00022448"/>
    </source>
</evidence>
<dbReference type="EMBL" id="CAAE01014692">
    <property type="protein sequence ID" value="CAG02465.1"/>
    <property type="molecule type" value="Genomic_DNA"/>
</dbReference>